<dbReference type="AlphaFoldDB" id="A0A1Q9LR13"/>
<dbReference type="Proteomes" id="UP000186040">
    <property type="component" value="Unassembled WGS sequence"/>
</dbReference>
<evidence type="ECO:0000313" key="1">
    <source>
        <dbReference type="EMBL" id="OLR94443.1"/>
    </source>
</evidence>
<keyword evidence="2" id="KW-1185">Reference proteome</keyword>
<evidence type="ECO:0000313" key="2">
    <source>
        <dbReference type="Proteomes" id="UP000186040"/>
    </source>
</evidence>
<dbReference type="EMBL" id="MKQR01000007">
    <property type="protein sequence ID" value="OLR94443.1"/>
    <property type="molecule type" value="Genomic_DNA"/>
</dbReference>
<organism evidence="1 2">
    <name type="scientific">Actinokineospora bangkokensis</name>
    <dbReference type="NCBI Taxonomy" id="1193682"/>
    <lineage>
        <taxon>Bacteria</taxon>
        <taxon>Bacillati</taxon>
        <taxon>Actinomycetota</taxon>
        <taxon>Actinomycetes</taxon>
        <taxon>Pseudonocardiales</taxon>
        <taxon>Pseudonocardiaceae</taxon>
        <taxon>Actinokineospora</taxon>
    </lineage>
</organism>
<sequence length="110" mass="12650">MATTLALPHPRGVPQRRDEDIKAEVERDVLPRIEGVDTTMVRILVEHGTVWLVGRLDWDGQAEEVRTRVARVPGVVAVEDRLRGAWDDHPVYRWHPHVPHLRRHPRGGAR</sequence>
<comment type="caution">
    <text evidence="1">The sequence shown here is derived from an EMBL/GenBank/DDBJ whole genome shotgun (WGS) entry which is preliminary data.</text>
</comment>
<accession>A0A1Q9LR13</accession>
<dbReference type="STRING" id="1193682.BJP25_11860"/>
<name>A0A1Q9LR13_9PSEU</name>
<protein>
    <recommendedName>
        <fullName evidence="3">BON domain-containing protein</fullName>
    </recommendedName>
</protein>
<gene>
    <name evidence="1" type="ORF">BJP25_11860</name>
</gene>
<evidence type="ECO:0008006" key="3">
    <source>
        <dbReference type="Google" id="ProtNLM"/>
    </source>
</evidence>
<proteinExistence type="predicted"/>
<dbReference type="Gene3D" id="3.30.1340.30">
    <property type="match status" value="1"/>
</dbReference>
<reference evidence="1 2" key="1">
    <citation type="submission" date="2016-10" db="EMBL/GenBank/DDBJ databases">
        <title>The Draft Genome Sequence of Actinokineospora bangkokensis 44EHWT reveals the biosynthetic pathway of antifungal compounds Thailandins with unusual extender unit butylmalonyl-CoA.</title>
        <authorList>
            <person name="Greule A."/>
            <person name="Intra B."/>
            <person name="Flemming S."/>
            <person name="Rommel M.G."/>
            <person name="Panbangred W."/>
            <person name="Bechthold A."/>
        </authorList>
    </citation>
    <scope>NUCLEOTIDE SEQUENCE [LARGE SCALE GENOMIC DNA]</scope>
    <source>
        <strain evidence="1 2">44EHW</strain>
    </source>
</reference>